<keyword evidence="5" id="KW-1185">Reference proteome</keyword>
<evidence type="ECO:0000313" key="2">
    <source>
        <dbReference type="EMBL" id="KAE9969038.1"/>
    </source>
</evidence>
<evidence type="ECO:0000313" key="4">
    <source>
        <dbReference type="Proteomes" id="UP000433883"/>
    </source>
</evidence>
<sequence length="376" mass="43069">MKLRNKKARQARKPDASTSASSSSATSTTTFQPHNTLEWKPSQKLHDGPSFLDLSQELREMIYEEALVAHHDMMGPPPEWDGGPPYQSLEWIDPAFKGVRNGKKWVNHIPGIPNPSIRSAMWLSKMNSRPRVPALLAACRQVHAEAAPIMYGKNRFNLRILSKPCSTGRIKRGGIFSTYGHLVRTISVRFDFAVYSQENWNVDSFRPFMAKVHTDVLPLCRHLTRLEWTLPSLRDGWFGEAFWKKWHPLWTENREANSEARFQLLHESLLRLKPNDGNFPPSLQLNINTNNGHLWPKLKVQRDHPNWGHNQLYKSNSPYLVVQREMMALKRELMAVFQMMKESDCGFPTFDAFGEAVAATLEPEPLSEPESDSDEG</sequence>
<gene>
    <name evidence="2" type="ORF">BLS_005535</name>
    <name evidence="3" type="ORF">EG327_004708</name>
</gene>
<dbReference type="PANTHER" id="PTHR42085">
    <property type="entry name" value="F-BOX DOMAIN-CONTAINING PROTEIN"/>
    <property type="match status" value="1"/>
</dbReference>
<dbReference type="OrthoDB" id="5272396at2759"/>
<dbReference type="Proteomes" id="UP000490939">
    <property type="component" value="Unassembled WGS sequence"/>
</dbReference>
<evidence type="ECO:0000313" key="3">
    <source>
        <dbReference type="EMBL" id="KAE9985415.1"/>
    </source>
</evidence>
<comment type="caution">
    <text evidence="2">The sequence shown here is derived from an EMBL/GenBank/DDBJ whole genome shotgun (WGS) entry which is preliminary data.</text>
</comment>
<dbReference type="EMBL" id="WNWR01000278">
    <property type="protein sequence ID" value="KAE9985415.1"/>
    <property type="molecule type" value="Genomic_DNA"/>
</dbReference>
<reference evidence="2 4" key="1">
    <citation type="submission" date="2019-11" db="EMBL/GenBank/DDBJ databases">
        <title>Venturia inaequalis Genome Resource.</title>
        <authorList>
            <person name="Lichtner F.J."/>
        </authorList>
    </citation>
    <scope>NUCLEOTIDE SEQUENCE [LARGE SCALE GENOMIC DNA]</scope>
    <source>
        <strain evidence="2">Bline_iso_100314</strain>
        <strain evidence="3 5">DMI_063113</strain>
    </source>
</reference>
<dbReference type="InterPro" id="IPR038883">
    <property type="entry name" value="AN11006-like"/>
</dbReference>
<evidence type="ECO:0000313" key="5">
    <source>
        <dbReference type="Proteomes" id="UP000490939"/>
    </source>
</evidence>
<feature type="compositionally biased region" description="Low complexity" evidence="1">
    <location>
        <begin position="16"/>
        <end position="30"/>
    </location>
</feature>
<feature type="compositionally biased region" description="Basic residues" evidence="1">
    <location>
        <begin position="1"/>
        <end position="11"/>
    </location>
</feature>
<organism evidence="2 4">
    <name type="scientific">Venturia inaequalis</name>
    <name type="common">Apple scab fungus</name>
    <dbReference type="NCBI Taxonomy" id="5025"/>
    <lineage>
        <taxon>Eukaryota</taxon>
        <taxon>Fungi</taxon>
        <taxon>Dikarya</taxon>
        <taxon>Ascomycota</taxon>
        <taxon>Pezizomycotina</taxon>
        <taxon>Dothideomycetes</taxon>
        <taxon>Pleosporomycetidae</taxon>
        <taxon>Venturiales</taxon>
        <taxon>Venturiaceae</taxon>
        <taxon>Venturia</taxon>
    </lineage>
</organism>
<evidence type="ECO:0000256" key="1">
    <source>
        <dbReference type="SAM" id="MobiDB-lite"/>
    </source>
</evidence>
<feature type="region of interest" description="Disordered" evidence="1">
    <location>
        <begin position="1"/>
        <end position="48"/>
    </location>
</feature>
<proteinExistence type="predicted"/>
<name>A0A8H3YR93_VENIN</name>
<dbReference type="PANTHER" id="PTHR42085:SF2">
    <property type="entry name" value="F-BOX DOMAIN-CONTAINING PROTEIN"/>
    <property type="match status" value="1"/>
</dbReference>
<accession>A0A8H3YR93</accession>
<dbReference type="Proteomes" id="UP000433883">
    <property type="component" value="Unassembled WGS sequence"/>
</dbReference>
<protein>
    <submittedName>
        <fullName evidence="2">Uncharacterized protein</fullName>
    </submittedName>
</protein>
<dbReference type="AlphaFoldDB" id="A0A8H3YR93"/>
<dbReference type="EMBL" id="WNWQ01000385">
    <property type="protein sequence ID" value="KAE9969038.1"/>
    <property type="molecule type" value="Genomic_DNA"/>
</dbReference>